<reference evidence="1" key="1">
    <citation type="submission" date="2019-05" db="EMBL/GenBank/DDBJ databases">
        <title>Annotation for the trematode Paragonimus heterotremus.</title>
        <authorList>
            <person name="Choi Y.-J."/>
        </authorList>
    </citation>
    <scope>NUCLEOTIDE SEQUENCE</scope>
    <source>
        <strain evidence="1">LC</strain>
    </source>
</reference>
<evidence type="ECO:0000313" key="1">
    <source>
        <dbReference type="EMBL" id="KAF5398178.1"/>
    </source>
</evidence>
<dbReference type="OrthoDB" id="5947521at2759"/>
<protein>
    <submittedName>
        <fullName evidence="1">Uncharacterized protein</fullName>
    </submittedName>
</protein>
<proteinExistence type="predicted"/>
<organism evidence="1 2">
    <name type="scientific">Paragonimus heterotremus</name>
    <dbReference type="NCBI Taxonomy" id="100268"/>
    <lineage>
        <taxon>Eukaryota</taxon>
        <taxon>Metazoa</taxon>
        <taxon>Spiralia</taxon>
        <taxon>Lophotrochozoa</taxon>
        <taxon>Platyhelminthes</taxon>
        <taxon>Trematoda</taxon>
        <taxon>Digenea</taxon>
        <taxon>Plagiorchiida</taxon>
        <taxon>Troglotremata</taxon>
        <taxon>Troglotrematidae</taxon>
        <taxon>Paragonimus</taxon>
    </lineage>
</organism>
<accession>A0A8J4SHK7</accession>
<dbReference type="AlphaFoldDB" id="A0A8J4SHK7"/>
<sequence length="291" mass="33967">MIACSSHGYFDFDSQIKFTAKKALKRERSLQTLPPAISEQPDLWDWPAPDLSFQAWRSHPLVRNSQEAIKPENYRCRVDQQGSQTLDGDNSDDVRISLKTSTKTTNETFPFITNIRNPRPFTAKIQFVRNGMYKPGSYQRPKPFDHRGLIPLEQLGLKGFRTDFEHDPMKLKFLLRSRPQIWGNAQTSGISSEQHRSFISSLRQPSKWIKDIYLENERFINRSKEFTRFRLSGRDPHSVFLNRVASELEAVWASRRARVKRTESCREDYMRRNLEHGFEIKPERLSSTGAS</sequence>
<gene>
    <name evidence="1" type="ORF">PHET_08892</name>
</gene>
<dbReference type="Proteomes" id="UP000748531">
    <property type="component" value="Unassembled WGS sequence"/>
</dbReference>
<keyword evidence="2" id="KW-1185">Reference proteome</keyword>
<dbReference type="EMBL" id="LUCH01005308">
    <property type="protein sequence ID" value="KAF5398178.1"/>
    <property type="molecule type" value="Genomic_DNA"/>
</dbReference>
<name>A0A8J4SHK7_9TREM</name>
<comment type="caution">
    <text evidence="1">The sequence shown here is derived from an EMBL/GenBank/DDBJ whole genome shotgun (WGS) entry which is preliminary data.</text>
</comment>
<evidence type="ECO:0000313" key="2">
    <source>
        <dbReference type="Proteomes" id="UP000748531"/>
    </source>
</evidence>